<evidence type="ECO:0000313" key="2">
    <source>
        <dbReference type="EMBL" id="EWM25719.1"/>
    </source>
</evidence>
<sequence>MGSVASYGSVERRSLQLITWGRRWMWREGGRSGGPRALWSGRQACDGEMGRERGCRDPPLPTVGEASQRTSRAGVSGCHLERVESRASIARRTGLSSPSLCDQNGDEEKVPVTIGLWRDVGRGVRGLWRRSCVCVVMNVIYVSEVPWAGEARGRGANRRGRPGMCLEAAVVEKELSSTSL</sequence>
<accession>W7TZ80</accession>
<evidence type="ECO:0000313" key="3">
    <source>
        <dbReference type="Proteomes" id="UP000019335"/>
    </source>
</evidence>
<feature type="region of interest" description="Disordered" evidence="1">
    <location>
        <begin position="49"/>
        <end position="68"/>
    </location>
</feature>
<evidence type="ECO:0000256" key="1">
    <source>
        <dbReference type="SAM" id="MobiDB-lite"/>
    </source>
</evidence>
<protein>
    <submittedName>
        <fullName evidence="2">Uncharacterized protein</fullName>
    </submittedName>
</protein>
<organism evidence="2 3">
    <name type="scientific">Nannochloropsis gaditana</name>
    <dbReference type="NCBI Taxonomy" id="72520"/>
    <lineage>
        <taxon>Eukaryota</taxon>
        <taxon>Sar</taxon>
        <taxon>Stramenopiles</taxon>
        <taxon>Ochrophyta</taxon>
        <taxon>Eustigmatophyceae</taxon>
        <taxon>Eustigmatales</taxon>
        <taxon>Monodopsidaceae</taxon>
        <taxon>Nannochloropsis</taxon>
    </lineage>
</organism>
<reference evidence="2 3" key="1">
    <citation type="journal article" date="2014" name="Mol. Plant">
        <title>Chromosome Scale Genome Assembly and Transcriptome Profiling of Nannochloropsis gaditana in Nitrogen Depletion.</title>
        <authorList>
            <person name="Corteggiani Carpinelli E."/>
            <person name="Telatin A."/>
            <person name="Vitulo N."/>
            <person name="Forcato C."/>
            <person name="D'Angelo M."/>
            <person name="Schiavon R."/>
            <person name="Vezzi A."/>
            <person name="Giacometti G.M."/>
            <person name="Morosinotto T."/>
            <person name="Valle G."/>
        </authorList>
    </citation>
    <scope>NUCLEOTIDE SEQUENCE [LARGE SCALE GENOMIC DNA]</scope>
    <source>
        <strain evidence="2 3">B-31</strain>
    </source>
</reference>
<proteinExistence type="predicted"/>
<dbReference type="AlphaFoldDB" id="W7TZ80"/>
<dbReference type="EMBL" id="AZIL01000837">
    <property type="protein sequence ID" value="EWM25719.1"/>
    <property type="molecule type" value="Genomic_DNA"/>
</dbReference>
<comment type="caution">
    <text evidence="2">The sequence shown here is derived from an EMBL/GenBank/DDBJ whole genome shotgun (WGS) entry which is preliminary data.</text>
</comment>
<dbReference type="Proteomes" id="UP000019335">
    <property type="component" value="Chromosome 10"/>
</dbReference>
<gene>
    <name evidence="2" type="ORF">Naga_100154g6</name>
</gene>
<keyword evidence="3" id="KW-1185">Reference proteome</keyword>
<name>W7TZ80_9STRA</name>